<dbReference type="InParanoid" id="Q024J0"/>
<protein>
    <submittedName>
        <fullName evidence="2">Transcriptional regulator, XRE family</fullName>
    </submittedName>
</protein>
<dbReference type="SMART" id="SM00530">
    <property type="entry name" value="HTH_XRE"/>
    <property type="match status" value="1"/>
</dbReference>
<reference evidence="2" key="1">
    <citation type="submission" date="2006-10" db="EMBL/GenBank/DDBJ databases">
        <title>Complete sequence of Solibacter usitatus Ellin6076.</title>
        <authorList>
            <consortium name="US DOE Joint Genome Institute"/>
            <person name="Copeland A."/>
            <person name="Lucas S."/>
            <person name="Lapidus A."/>
            <person name="Barry K."/>
            <person name="Detter J.C."/>
            <person name="Glavina del Rio T."/>
            <person name="Hammon N."/>
            <person name="Israni S."/>
            <person name="Dalin E."/>
            <person name="Tice H."/>
            <person name="Pitluck S."/>
            <person name="Thompson L.S."/>
            <person name="Brettin T."/>
            <person name="Bruce D."/>
            <person name="Han C."/>
            <person name="Tapia R."/>
            <person name="Gilna P."/>
            <person name="Schmutz J."/>
            <person name="Larimer F."/>
            <person name="Land M."/>
            <person name="Hauser L."/>
            <person name="Kyrpides N."/>
            <person name="Mikhailova N."/>
            <person name="Janssen P.H."/>
            <person name="Kuske C.R."/>
            <person name="Richardson P."/>
        </authorList>
    </citation>
    <scope>NUCLEOTIDE SEQUENCE</scope>
    <source>
        <strain evidence="2">Ellin6076</strain>
    </source>
</reference>
<evidence type="ECO:0000259" key="1">
    <source>
        <dbReference type="PROSITE" id="PS50943"/>
    </source>
</evidence>
<dbReference type="PANTHER" id="PTHR34475:SF1">
    <property type="entry name" value="CYTOSKELETON PROTEIN RODZ"/>
    <property type="match status" value="1"/>
</dbReference>
<dbReference type="KEGG" id="sus:Acid_2597"/>
<dbReference type="HOGENOM" id="CLU_2587890_0_0_0"/>
<dbReference type="STRING" id="234267.Acid_2597"/>
<dbReference type="GO" id="GO:0003677">
    <property type="term" value="F:DNA binding"/>
    <property type="evidence" value="ECO:0007669"/>
    <property type="project" value="InterPro"/>
</dbReference>
<evidence type="ECO:0000313" key="2">
    <source>
        <dbReference type="EMBL" id="ABJ83586.1"/>
    </source>
</evidence>
<dbReference type="EMBL" id="CP000473">
    <property type="protein sequence ID" value="ABJ83586.1"/>
    <property type="molecule type" value="Genomic_DNA"/>
</dbReference>
<dbReference type="Gene3D" id="1.10.260.40">
    <property type="entry name" value="lambda repressor-like DNA-binding domains"/>
    <property type="match status" value="1"/>
</dbReference>
<accession>Q024J0</accession>
<organism evidence="2">
    <name type="scientific">Solibacter usitatus (strain Ellin6076)</name>
    <dbReference type="NCBI Taxonomy" id="234267"/>
    <lineage>
        <taxon>Bacteria</taxon>
        <taxon>Pseudomonadati</taxon>
        <taxon>Acidobacteriota</taxon>
        <taxon>Terriglobia</taxon>
        <taxon>Bryobacterales</taxon>
        <taxon>Solibacteraceae</taxon>
        <taxon>Candidatus Solibacter</taxon>
    </lineage>
</organism>
<dbReference type="InterPro" id="IPR001387">
    <property type="entry name" value="Cro/C1-type_HTH"/>
</dbReference>
<sequence length="80" mass="8816">MHCSPAMNLSALRDQKGISLNQIAAATKIGVRYLEAIERGQFARLPGGIYNISYIRQYAKAIEVSAETILECYLRSAPIS</sequence>
<dbReference type="Pfam" id="PF13413">
    <property type="entry name" value="HTH_25"/>
    <property type="match status" value="1"/>
</dbReference>
<dbReference type="InterPro" id="IPR010982">
    <property type="entry name" value="Lambda_DNA-bd_dom_sf"/>
</dbReference>
<dbReference type="PROSITE" id="PS50943">
    <property type="entry name" value="HTH_CROC1"/>
    <property type="match status" value="1"/>
</dbReference>
<dbReference type="CDD" id="cd00093">
    <property type="entry name" value="HTH_XRE"/>
    <property type="match status" value="1"/>
</dbReference>
<proteinExistence type="predicted"/>
<gene>
    <name evidence="2" type="ordered locus">Acid_2597</name>
</gene>
<dbReference type="PANTHER" id="PTHR34475">
    <property type="match status" value="1"/>
</dbReference>
<dbReference type="eggNOG" id="COG1426">
    <property type="taxonomic scope" value="Bacteria"/>
</dbReference>
<dbReference type="SUPFAM" id="SSF47413">
    <property type="entry name" value="lambda repressor-like DNA-binding domains"/>
    <property type="match status" value="1"/>
</dbReference>
<name>Q024J0_SOLUE</name>
<dbReference type="InterPro" id="IPR050400">
    <property type="entry name" value="Bact_Cytoskel_RodZ"/>
</dbReference>
<feature type="domain" description="HTH cro/C1-type" evidence="1">
    <location>
        <begin position="9"/>
        <end position="69"/>
    </location>
</feature>
<dbReference type="AlphaFoldDB" id="Q024J0"/>